<keyword evidence="2" id="KW-0472">Membrane</keyword>
<feature type="signal peptide" evidence="3">
    <location>
        <begin position="1"/>
        <end position="22"/>
    </location>
</feature>
<feature type="compositionally biased region" description="Pro residues" evidence="1">
    <location>
        <begin position="835"/>
        <end position="844"/>
    </location>
</feature>
<feature type="chain" id="PRO_5039511114" evidence="3">
    <location>
        <begin position="23"/>
        <end position="920"/>
    </location>
</feature>
<dbReference type="RefSeq" id="WP_149769645.1">
    <property type="nucleotide sequence ID" value="NZ_VDFQ02000003.1"/>
</dbReference>
<dbReference type="InterPro" id="IPR045826">
    <property type="entry name" value="SpaA_PFL_dom_2"/>
</dbReference>
<reference evidence="5 6" key="1">
    <citation type="submission" date="2019-09" db="EMBL/GenBank/DDBJ databases">
        <title>Mumia zhuanghuii sp. nov. isolated from the intestinal contents of plateau pika (Ochotona curzoniae) in the Qinghai-Tibet plateau of China.</title>
        <authorList>
            <person name="Tian Z."/>
        </authorList>
    </citation>
    <scope>NUCLEOTIDE SEQUENCE [LARGE SCALE GENOMIC DNA]</scope>
    <source>
        <strain evidence="6">350</strain>
    </source>
</reference>
<keyword evidence="2" id="KW-1133">Transmembrane helix</keyword>
<feature type="compositionally biased region" description="Gly residues" evidence="1">
    <location>
        <begin position="866"/>
        <end position="881"/>
    </location>
</feature>
<feature type="compositionally biased region" description="Low complexity" evidence="1">
    <location>
        <begin position="845"/>
        <end position="865"/>
    </location>
</feature>
<feature type="domain" description="SpaA-like prealbumin fold" evidence="4">
    <location>
        <begin position="347"/>
        <end position="430"/>
    </location>
</feature>
<evidence type="ECO:0000313" key="6">
    <source>
        <dbReference type="Proteomes" id="UP000307768"/>
    </source>
</evidence>
<feature type="region of interest" description="Disordered" evidence="1">
    <location>
        <begin position="825"/>
        <end position="882"/>
    </location>
</feature>
<accession>A0A5Q6RX82</accession>
<evidence type="ECO:0000313" key="5">
    <source>
        <dbReference type="EMBL" id="KAA1422695.1"/>
    </source>
</evidence>
<name>A0A5Q6RX82_9ACTN</name>
<sequence>MRKNPWGRPAKALALAAAIALAAVPVSIGAPAQGQEPGTLSLFKRIENLDSGASEGRRQLWEMHATHVATGEELSGDGLNGFQSRTVPDGDYVISESGGVDGYRFQDWSCSDGFESTDPSPTITVPPGGNLTCTVDNEAIEPTLTLVKNVFGGGSAVPADFQLTAQGPTTVTGPGNSEAVTNQKVRIGTYTLSEAGPTGFDAGPWICNATSSDGTTQDLVVTNDQVTIGLDQAVRCEISNTADLPHLTLVKDVVNDGGGTADRTDWTLTAQSPSQVVSGTSGSADVSHVSVDTGTYTLSESPGPEGYDASDWVCTNDGDPVAVVDSSVTIGVDDNLTCTVTNTWTGGRLTLFKVVEGGSASPSAWTLSASSETGQLSGTDGVSGGLPAGTYDLAEADGPTGYELTEWVCIPASALSGTTVTITRGESVTCDAVNTWVPPHLTLIKQVVGGPDPADAWTLTARSPDGTVISGASGSNDVSHVTVPVGPYALSESGPTPALYDASDWTCTVNGEPRPVVGGVVTLVSPSEDVVCTITNTWQGANLTLEKDLDNGEGGSAEPTDWTLTAVGETTHAGPTGSDEVTDVPVAPGTYDLSESGGPPGFASDGWTCTGGTLDGSVLTLEAGDDVTCTVENRWVGSFLTLVKVVDPEDAAPQEWMLSATGGPETGGTTFSGQSAGTAVTRVPVPPGDYALAESGGPDGYVLDGWQCTGADIAGAVVTVPTEAEVTCTATNLWAGPILTLVKAVDGGAADPTDWTLSATGPQTVSGTTGDNVVTRASLTAGTYELAESGGPDGYEAGPWSCEGDGTLEGDAITLEDGDEATCTITNTFDDTPPTTAPTTPPTTAPTEPTTAPTASTPPTTATPTGDGGTDDGAGTGGAGDGLPSTGTTIAMSAIVVAAALLIGGAVLIVGGRRRHDDEA</sequence>
<dbReference type="NCBIfam" id="TIGR01167">
    <property type="entry name" value="LPXTG_anchor"/>
    <property type="match status" value="1"/>
</dbReference>
<evidence type="ECO:0000256" key="2">
    <source>
        <dbReference type="SAM" id="Phobius"/>
    </source>
</evidence>
<keyword evidence="2" id="KW-0812">Transmembrane</keyword>
<feature type="domain" description="SpaA-like prealbumin fold" evidence="4">
    <location>
        <begin position="143"/>
        <end position="238"/>
    </location>
</feature>
<evidence type="ECO:0000259" key="4">
    <source>
        <dbReference type="Pfam" id="PF19403"/>
    </source>
</evidence>
<proteinExistence type="predicted"/>
<keyword evidence="3" id="KW-0732">Signal</keyword>
<dbReference type="AlphaFoldDB" id="A0A5Q6RX82"/>
<feature type="domain" description="SpaA-like prealbumin fold" evidence="4">
    <location>
        <begin position="539"/>
        <end position="631"/>
    </location>
</feature>
<dbReference type="Pfam" id="PF19403">
    <property type="entry name" value="SpaA_2"/>
    <property type="match status" value="8"/>
</dbReference>
<feature type="domain" description="SpaA-like prealbumin fold" evidence="4">
    <location>
        <begin position="639"/>
        <end position="729"/>
    </location>
</feature>
<feature type="domain" description="SpaA-like prealbumin fold" evidence="4">
    <location>
        <begin position="438"/>
        <end position="534"/>
    </location>
</feature>
<feature type="transmembrane region" description="Helical" evidence="2">
    <location>
        <begin position="890"/>
        <end position="910"/>
    </location>
</feature>
<evidence type="ECO:0000256" key="1">
    <source>
        <dbReference type="SAM" id="MobiDB-lite"/>
    </source>
</evidence>
<protein>
    <submittedName>
        <fullName evidence="5">LPXTG cell wall anchor domain-containing protein</fullName>
    </submittedName>
</protein>
<evidence type="ECO:0000256" key="3">
    <source>
        <dbReference type="SAM" id="SignalP"/>
    </source>
</evidence>
<feature type="domain" description="SpaA-like prealbumin fold" evidence="4">
    <location>
        <begin position="36"/>
        <end position="135"/>
    </location>
</feature>
<dbReference type="EMBL" id="VDFQ02000003">
    <property type="protein sequence ID" value="KAA1422695.1"/>
    <property type="molecule type" value="Genomic_DNA"/>
</dbReference>
<feature type="domain" description="SpaA-like prealbumin fold" evidence="4">
    <location>
        <begin position="246"/>
        <end position="340"/>
    </location>
</feature>
<feature type="domain" description="SpaA-like prealbumin fold" evidence="4">
    <location>
        <begin position="739"/>
        <end position="825"/>
    </location>
</feature>
<organism evidence="5 6">
    <name type="scientific">Mumia zhuanghuii</name>
    <dbReference type="NCBI Taxonomy" id="2585211"/>
    <lineage>
        <taxon>Bacteria</taxon>
        <taxon>Bacillati</taxon>
        <taxon>Actinomycetota</taxon>
        <taxon>Actinomycetes</taxon>
        <taxon>Propionibacteriales</taxon>
        <taxon>Nocardioidaceae</taxon>
        <taxon>Mumia</taxon>
    </lineage>
</organism>
<comment type="caution">
    <text evidence="5">The sequence shown here is derived from an EMBL/GenBank/DDBJ whole genome shotgun (WGS) entry which is preliminary data.</text>
</comment>
<dbReference type="OrthoDB" id="134475at2"/>
<gene>
    <name evidence="5" type="ORF">FE697_010975</name>
</gene>
<dbReference type="Proteomes" id="UP000307768">
    <property type="component" value="Unassembled WGS sequence"/>
</dbReference>